<feature type="transmembrane region" description="Helical" evidence="6">
    <location>
        <begin position="241"/>
        <end position="260"/>
    </location>
</feature>
<comment type="similarity">
    <text evidence="2">Belongs to the EamA transporter family.</text>
</comment>
<keyword evidence="9" id="KW-1185">Reference proteome</keyword>
<evidence type="ECO:0000256" key="6">
    <source>
        <dbReference type="SAM" id="Phobius"/>
    </source>
</evidence>
<dbReference type="InterPro" id="IPR050638">
    <property type="entry name" value="AA-Vitamin_Transporters"/>
</dbReference>
<feature type="transmembrane region" description="Helical" evidence="6">
    <location>
        <begin position="7"/>
        <end position="27"/>
    </location>
</feature>
<feature type="transmembrane region" description="Helical" evidence="6">
    <location>
        <begin position="60"/>
        <end position="78"/>
    </location>
</feature>
<feature type="domain" description="EamA" evidence="7">
    <location>
        <begin position="8"/>
        <end position="138"/>
    </location>
</feature>
<feature type="transmembrane region" description="Helical" evidence="6">
    <location>
        <begin position="212"/>
        <end position="234"/>
    </location>
</feature>
<feature type="domain" description="EamA" evidence="7">
    <location>
        <begin position="153"/>
        <end position="283"/>
    </location>
</feature>
<dbReference type="InterPro" id="IPR000620">
    <property type="entry name" value="EamA_dom"/>
</dbReference>
<name>A0A238IZH6_9RHOB</name>
<dbReference type="Proteomes" id="UP000201838">
    <property type="component" value="Unassembled WGS sequence"/>
</dbReference>
<dbReference type="PANTHER" id="PTHR32322">
    <property type="entry name" value="INNER MEMBRANE TRANSPORTER"/>
    <property type="match status" value="1"/>
</dbReference>
<evidence type="ECO:0000256" key="5">
    <source>
        <dbReference type="ARBA" id="ARBA00023136"/>
    </source>
</evidence>
<sequence length="298" mass="32633">MQYRYWAIIFLLGFGWGSSFFFNEILLRELGPFTASLGRIAFGALGCWLWVLLRRERARVPLRIAGILAVFGLFQYTLPLTIYPYAQQFITSSAAGIVNAMTPIMVVLVSHAWPGGEKAVWTKSLGVALGFLGMVIVIWPEFGGLGESNPCAMLATISAPLCYGIAVNMIRYLEDVKRTVMTAWSLLFGALLLAPLALGLEGMPIIVRPETWASLMVIGFVLTSVAFILIFWLIPRVGGTSASTITLIAPISSIWLGVVFLNEEVLFVQGIGMIVIFVGLLCIDGRILRVRRKAQPSG</sequence>
<dbReference type="PANTHER" id="PTHR32322:SF2">
    <property type="entry name" value="EAMA DOMAIN-CONTAINING PROTEIN"/>
    <property type="match status" value="1"/>
</dbReference>
<dbReference type="EMBL" id="FXXQ01000003">
    <property type="protein sequence ID" value="SMX23285.1"/>
    <property type="molecule type" value="Genomic_DNA"/>
</dbReference>
<evidence type="ECO:0000313" key="9">
    <source>
        <dbReference type="Proteomes" id="UP000201838"/>
    </source>
</evidence>
<accession>A0A238IZH6</accession>
<dbReference type="InterPro" id="IPR037185">
    <property type="entry name" value="EmrE-like"/>
</dbReference>
<dbReference type="GO" id="GO:0016020">
    <property type="term" value="C:membrane"/>
    <property type="evidence" value="ECO:0007669"/>
    <property type="project" value="UniProtKB-SubCell"/>
</dbReference>
<feature type="transmembrane region" description="Helical" evidence="6">
    <location>
        <begin position="90"/>
        <end position="113"/>
    </location>
</feature>
<dbReference type="SUPFAM" id="SSF103481">
    <property type="entry name" value="Multidrug resistance efflux transporter EmrE"/>
    <property type="match status" value="2"/>
</dbReference>
<gene>
    <name evidence="8" type="ORF">BOA8489_01389</name>
</gene>
<keyword evidence="3 6" id="KW-0812">Transmembrane</keyword>
<protein>
    <submittedName>
        <fullName evidence="8">EamA-like transporter family protein</fullName>
    </submittedName>
</protein>
<keyword evidence="5 6" id="KW-0472">Membrane</keyword>
<feature type="transmembrane region" description="Helical" evidence="6">
    <location>
        <begin position="120"/>
        <end position="140"/>
    </location>
</feature>
<evidence type="ECO:0000313" key="8">
    <source>
        <dbReference type="EMBL" id="SMX23285.1"/>
    </source>
</evidence>
<reference evidence="8 9" key="1">
    <citation type="submission" date="2017-05" db="EMBL/GenBank/DDBJ databases">
        <authorList>
            <person name="Song R."/>
            <person name="Chenine A.L."/>
            <person name="Ruprecht R.M."/>
        </authorList>
    </citation>
    <scope>NUCLEOTIDE SEQUENCE [LARGE SCALE GENOMIC DNA]</scope>
    <source>
        <strain evidence="8 9">CECT 8489</strain>
    </source>
</reference>
<dbReference type="Pfam" id="PF00892">
    <property type="entry name" value="EamA"/>
    <property type="match status" value="2"/>
</dbReference>
<feature type="transmembrane region" description="Helical" evidence="6">
    <location>
        <begin position="182"/>
        <end position="200"/>
    </location>
</feature>
<dbReference type="OrthoDB" id="9810556at2"/>
<evidence type="ECO:0000256" key="4">
    <source>
        <dbReference type="ARBA" id="ARBA00022989"/>
    </source>
</evidence>
<dbReference type="AlphaFoldDB" id="A0A238IZH6"/>
<feature type="transmembrane region" description="Helical" evidence="6">
    <location>
        <begin position="266"/>
        <end position="283"/>
    </location>
</feature>
<comment type="subcellular location">
    <subcellularLocation>
        <location evidence="1">Membrane</location>
        <topology evidence="1">Multi-pass membrane protein</topology>
    </subcellularLocation>
</comment>
<proteinExistence type="inferred from homology"/>
<evidence type="ECO:0000259" key="7">
    <source>
        <dbReference type="Pfam" id="PF00892"/>
    </source>
</evidence>
<feature type="transmembrane region" description="Helical" evidence="6">
    <location>
        <begin position="152"/>
        <end position="170"/>
    </location>
</feature>
<keyword evidence="4 6" id="KW-1133">Transmembrane helix</keyword>
<evidence type="ECO:0000256" key="2">
    <source>
        <dbReference type="ARBA" id="ARBA00007362"/>
    </source>
</evidence>
<organism evidence="8 9">
    <name type="scientific">Boseongicola aestuarii</name>
    <dbReference type="NCBI Taxonomy" id="1470561"/>
    <lineage>
        <taxon>Bacteria</taxon>
        <taxon>Pseudomonadati</taxon>
        <taxon>Pseudomonadota</taxon>
        <taxon>Alphaproteobacteria</taxon>
        <taxon>Rhodobacterales</taxon>
        <taxon>Paracoccaceae</taxon>
        <taxon>Boseongicola</taxon>
    </lineage>
</organism>
<evidence type="ECO:0000256" key="3">
    <source>
        <dbReference type="ARBA" id="ARBA00022692"/>
    </source>
</evidence>
<feature type="transmembrane region" description="Helical" evidence="6">
    <location>
        <begin position="33"/>
        <end position="53"/>
    </location>
</feature>
<dbReference type="RefSeq" id="WP_093973355.1">
    <property type="nucleotide sequence ID" value="NZ_FXXQ01000003.1"/>
</dbReference>
<evidence type="ECO:0000256" key="1">
    <source>
        <dbReference type="ARBA" id="ARBA00004141"/>
    </source>
</evidence>